<dbReference type="Pfam" id="PF20911">
    <property type="entry name" value="GP7"/>
    <property type="match status" value="1"/>
</dbReference>
<dbReference type="EMBL" id="MT141506">
    <property type="protein sequence ID" value="QJA63818.1"/>
    <property type="molecule type" value="Genomic_DNA"/>
</dbReference>
<name>A0A6M3JY75_9ZZZZ</name>
<dbReference type="NCBIfam" id="NF045672">
    <property type="entry name" value="MCP_gp7_epsi_15"/>
    <property type="match status" value="1"/>
</dbReference>
<dbReference type="InterPro" id="IPR048813">
    <property type="entry name" value="GP7-like"/>
</dbReference>
<evidence type="ECO:0000313" key="2">
    <source>
        <dbReference type="EMBL" id="QJA74398.1"/>
    </source>
</evidence>
<evidence type="ECO:0000313" key="1">
    <source>
        <dbReference type="EMBL" id="QJA63818.1"/>
    </source>
</evidence>
<gene>
    <name evidence="2" type="ORF">MM415A02022_0002</name>
    <name evidence="1" type="ORF">MM415B00576_0038</name>
</gene>
<organism evidence="2">
    <name type="scientific">viral metagenome</name>
    <dbReference type="NCBI Taxonomy" id="1070528"/>
    <lineage>
        <taxon>unclassified sequences</taxon>
        <taxon>metagenomes</taxon>
        <taxon>organismal metagenomes</taxon>
    </lineage>
</organism>
<reference evidence="2" key="1">
    <citation type="submission" date="2020-03" db="EMBL/GenBank/DDBJ databases">
        <title>The deep terrestrial virosphere.</title>
        <authorList>
            <person name="Holmfeldt K."/>
            <person name="Nilsson E."/>
            <person name="Simone D."/>
            <person name="Lopez-Fernandez M."/>
            <person name="Wu X."/>
            <person name="de Brujin I."/>
            <person name="Lundin D."/>
            <person name="Andersson A."/>
            <person name="Bertilsson S."/>
            <person name="Dopson M."/>
        </authorList>
    </citation>
    <scope>NUCLEOTIDE SEQUENCE</scope>
    <source>
        <strain evidence="2">MM415A02022</strain>
        <strain evidence="1">MM415B00576</strain>
    </source>
</reference>
<protein>
    <submittedName>
        <fullName evidence="2">Putative capsid protein</fullName>
    </submittedName>
</protein>
<sequence length="333" mass="35706">MTTALGVTYVNLVDAAKRTDPDGSIADIIEVIAESNTILGDANAFEGNLATGHRSTQRTTQPSGTWRKLNEGVTSAKSTTEQVDDTCGMLAKYSAIDVTLAKLNGNSASFMASEDNAFVMGLGEDAVDAAIYGNAKLNPEQPHGFAPRYNLTTGVTGTNVITCGGSGDDNTSVWLITWGPKQASIIYPKGMQAGLQSKDLGEIPWEDANGNNYQAYVTYFEWYLGLAVMDWRYVVRLCNIDVSDLTTDASAGADLMVKMVHGYYKRPTIALGNMAKTFWYCNKTVAEYLHHQASNKANVNLTLANPGGEPMVSFLGAPIHVCDAITSAEATIS</sequence>
<proteinExistence type="predicted"/>
<dbReference type="AlphaFoldDB" id="A0A6M3JY75"/>
<accession>A0A6M3JY75</accession>
<dbReference type="EMBL" id="MT142095">
    <property type="protein sequence ID" value="QJA74398.1"/>
    <property type="molecule type" value="Genomic_DNA"/>
</dbReference>